<evidence type="ECO:0000313" key="12">
    <source>
        <dbReference type="EMBL" id="SDF69758.1"/>
    </source>
</evidence>
<dbReference type="Gene3D" id="3.40.50.620">
    <property type="entry name" value="HUPs"/>
    <property type="match status" value="1"/>
</dbReference>
<dbReference type="InterPro" id="IPR029062">
    <property type="entry name" value="Class_I_gatase-like"/>
</dbReference>
<feature type="active site" evidence="9">
    <location>
        <position position="174"/>
    </location>
</feature>
<evidence type="ECO:0000256" key="4">
    <source>
        <dbReference type="ARBA" id="ARBA00022741"/>
    </source>
</evidence>
<feature type="domain" description="GMPS ATP-PPase" evidence="11">
    <location>
        <begin position="199"/>
        <end position="388"/>
    </location>
</feature>
<organism evidence="12 13">
    <name type="scientific">Sporolituus thermophilus DSM 23256</name>
    <dbReference type="NCBI Taxonomy" id="1123285"/>
    <lineage>
        <taxon>Bacteria</taxon>
        <taxon>Bacillati</taxon>
        <taxon>Bacillota</taxon>
        <taxon>Negativicutes</taxon>
        <taxon>Selenomonadales</taxon>
        <taxon>Sporomusaceae</taxon>
        <taxon>Sporolituus</taxon>
    </lineage>
</organism>
<evidence type="ECO:0000256" key="6">
    <source>
        <dbReference type="ARBA" id="ARBA00022755"/>
    </source>
</evidence>
<dbReference type="FunFam" id="3.40.50.620:FF:000001">
    <property type="entry name" value="GMP synthase [glutamine-hydrolyzing]"/>
    <property type="match status" value="1"/>
</dbReference>
<dbReference type="PRINTS" id="PR00096">
    <property type="entry name" value="GATASE"/>
</dbReference>
<comment type="subunit">
    <text evidence="9">Homodimer.</text>
</comment>
<dbReference type="PRINTS" id="PR00097">
    <property type="entry name" value="ANTSNTHASEII"/>
</dbReference>
<comment type="function">
    <text evidence="1 9">Catalyzes the synthesis of GMP from XMP.</text>
</comment>
<sequence length="513" mass="57349">MEFNGKEQVLVMDFGGQYSQLIARRIRECGVYCEIVPFNTPVMEIRQRQPRGIVFSGGPSSVYSEGAPKCDPHIFTMGIPVLGICYGMQLTAHLLGGEVAHATSREYGNTRLYIDDNSGLFAQIDRETQVWMSHSDYIATPPAGFAVTAHTNSTPVAAMADPVRRIYGVQFHPEVVHTPEGLKMLRNFLFDICGCRGDWNMGSFVDQAVKAIRRQVGDKRVLCALSGGVDSSVAAVLVHKAVGDQLTCVFVNHGLLRKGEAEQVVKTFRDGFHINLVYVDASERFLNRLRGVTDPEQKRKIIGEEFIRVFEDEARKLGDIEFLVQGTLYPDVIESGTATAAVIKSHHNVGGLPEDMQFKLVEPLRDLFKDEVRVLARELNLPEDIVWRQPFPGPGLAIRIIGEVTEERLEILREADAIVHQEIKIAGLYRKVWQSFAVLPAMKSVGVMGDERTYAYTVGLRVVSSEDGMTADWVRLPYEVLDIISRRIVNEVKGVNRVVYDITSKPPSTIEWE</sequence>
<dbReference type="Pfam" id="PF00958">
    <property type="entry name" value="GMP_synt_C"/>
    <property type="match status" value="1"/>
</dbReference>
<evidence type="ECO:0000256" key="8">
    <source>
        <dbReference type="ARBA" id="ARBA00022962"/>
    </source>
</evidence>
<evidence type="ECO:0000256" key="7">
    <source>
        <dbReference type="ARBA" id="ARBA00022840"/>
    </source>
</evidence>
<evidence type="ECO:0000256" key="3">
    <source>
        <dbReference type="ARBA" id="ARBA00022598"/>
    </source>
</evidence>
<dbReference type="PANTHER" id="PTHR11922">
    <property type="entry name" value="GMP SYNTHASE-RELATED"/>
    <property type="match status" value="1"/>
</dbReference>
<dbReference type="CDD" id="cd01742">
    <property type="entry name" value="GATase1_GMP_Synthase"/>
    <property type="match status" value="1"/>
</dbReference>
<comment type="catalytic activity">
    <reaction evidence="9">
        <text>XMP + L-glutamine + ATP + H2O = GMP + L-glutamate + AMP + diphosphate + 2 H(+)</text>
        <dbReference type="Rhea" id="RHEA:11680"/>
        <dbReference type="ChEBI" id="CHEBI:15377"/>
        <dbReference type="ChEBI" id="CHEBI:15378"/>
        <dbReference type="ChEBI" id="CHEBI:29985"/>
        <dbReference type="ChEBI" id="CHEBI:30616"/>
        <dbReference type="ChEBI" id="CHEBI:33019"/>
        <dbReference type="ChEBI" id="CHEBI:57464"/>
        <dbReference type="ChEBI" id="CHEBI:58115"/>
        <dbReference type="ChEBI" id="CHEBI:58359"/>
        <dbReference type="ChEBI" id="CHEBI:456215"/>
        <dbReference type="EC" id="6.3.5.2"/>
    </reaction>
</comment>
<keyword evidence="6 9" id="KW-0658">Purine biosynthesis</keyword>
<dbReference type="FunFam" id="3.30.300.10:FF:000002">
    <property type="entry name" value="GMP synthase [glutamine-hydrolyzing]"/>
    <property type="match status" value="1"/>
</dbReference>
<dbReference type="RefSeq" id="WP_093691248.1">
    <property type="nucleotide sequence ID" value="NZ_FNBU01000022.1"/>
</dbReference>
<keyword evidence="8 9" id="KW-0315">Glutamine amidotransferase</keyword>
<feature type="binding site" evidence="10">
    <location>
        <begin position="226"/>
        <end position="232"/>
    </location>
    <ligand>
        <name>ATP</name>
        <dbReference type="ChEBI" id="CHEBI:30616"/>
    </ligand>
</feature>
<feature type="active site" description="Nucleophile" evidence="9">
    <location>
        <position position="85"/>
    </location>
</feature>
<evidence type="ECO:0000256" key="9">
    <source>
        <dbReference type="HAMAP-Rule" id="MF_00344"/>
    </source>
</evidence>
<comment type="pathway">
    <text evidence="2 9">Purine metabolism; GMP biosynthesis; GMP from XMP (L-Gln route): step 1/1.</text>
</comment>
<keyword evidence="13" id="KW-1185">Reference proteome</keyword>
<dbReference type="OrthoDB" id="9802219at2"/>
<dbReference type="EMBL" id="FNBU01000022">
    <property type="protein sequence ID" value="SDF69758.1"/>
    <property type="molecule type" value="Genomic_DNA"/>
</dbReference>
<dbReference type="InterPro" id="IPR004739">
    <property type="entry name" value="GMP_synth_GATase"/>
</dbReference>
<evidence type="ECO:0000256" key="5">
    <source>
        <dbReference type="ARBA" id="ARBA00022749"/>
    </source>
</evidence>
<dbReference type="NCBIfam" id="TIGR00884">
    <property type="entry name" value="guaA_Cterm"/>
    <property type="match status" value="1"/>
</dbReference>
<dbReference type="SUPFAM" id="SSF52402">
    <property type="entry name" value="Adenine nucleotide alpha hydrolases-like"/>
    <property type="match status" value="1"/>
</dbReference>
<dbReference type="CDD" id="cd01997">
    <property type="entry name" value="GMP_synthase_C"/>
    <property type="match status" value="1"/>
</dbReference>
<accession>A0A1G7N6R4</accession>
<dbReference type="AlphaFoldDB" id="A0A1G7N6R4"/>
<dbReference type="UniPathway" id="UPA00189">
    <property type="reaction ID" value="UER00296"/>
</dbReference>
<dbReference type="STRING" id="1123285.SAMN05660235_02433"/>
<keyword evidence="4 9" id="KW-0547">Nucleotide-binding</keyword>
<dbReference type="PROSITE" id="PS51273">
    <property type="entry name" value="GATASE_TYPE_1"/>
    <property type="match status" value="1"/>
</dbReference>
<protein>
    <recommendedName>
        <fullName evidence="9">GMP synthase [glutamine-hydrolyzing]</fullName>
        <ecNumber evidence="9">6.3.5.2</ecNumber>
    </recommendedName>
    <alternativeName>
        <fullName evidence="9">GMP synthetase</fullName>
    </alternativeName>
    <alternativeName>
        <fullName evidence="9">Glutamine amidotransferase</fullName>
    </alternativeName>
</protein>
<dbReference type="InterPro" id="IPR014729">
    <property type="entry name" value="Rossmann-like_a/b/a_fold"/>
</dbReference>
<dbReference type="InterPro" id="IPR022955">
    <property type="entry name" value="GMP_synthase"/>
</dbReference>
<dbReference type="PANTHER" id="PTHR11922:SF2">
    <property type="entry name" value="GMP SYNTHASE [GLUTAMINE-HYDROLYZING]"/>
    <property type="match status" value="1"/>
</dbReference>
<proteinExistence type="inferred from homology"/>
<dbReference type="InterPro" id="IPR001674">
    <property type="entry name" value="GMP_synth_C"/>
</dbReference>
<dbReference type="SUPFAM" id="SSF54810">
    <property type="entry name" value="GMP synthetase C-terminal dimerisation domain"/>
    <property type="match status" value="1"/>
</dbReference>
<feature type="active site" evidence="9">
    <location>
        <position position="172"/>
    </location>
</feature>
<dbReference type="SUPFAM" id="SSF52317">
    <property type="entry name" value="Class I glutamine amidotransferase-like"/>
    <property type="match status" value="1"/>
</dbReference>
<dbReference type="NCBIfam" id="NF000848">
    <property type="entry name" value="PRK00074.1"/>
    <property type="match status" value="1"/>
</dbReference>
<dbReference type="Gene3D" id="3.40.50.880">
    <property type="match status" value="1"/>
</dbReference>
<evidence type="ECO:0000313" key="13">
    <source>
        <dbReference type="Proteomes" id="UP000243333"/>
    </source>
</evidence>
<evidence type="ECO:0000259" key="11">
    <source>
        <dbReference type="PROSITE" id="PS51553"/>
    </source>
</evidence>
<dbReference type="Pfam" id="PF03054">
    <property type="entry name" value="tRNA_Me_trans"/>
    <property type="match status" value="1"/>
</dbReference>
<dbReference type="Proteomes" id="UP000243333">
    <property type="component" value="Unassembled WGS sequence"/>
</dbReference>
<name>A0A1G7N6R4_9FIRM</name>
<keyword evidence="7 9" id="KW-0067">ATP-binding</keyword>
<gene>
    <name evidence="9" type="primary">guaA</name>
    <name evidence="12" type="ORF">SAMN05660235_02433</name>
</gene>
<keyword evidence="5 9" id="KW-0332">GMP biosynthesis</keyword>
<dbReference type="GO" id="GO:0005829">
    <property type="term" value="C:cytosol"/>
    <property type="evidence" value="ECO:0007669"/>
    <property type="project" value="TreeGrafter"/>
</dbReference>
<dbReference type="HAMAP" id="MF_00344">
    <property type="entry name" value="GMP_synthase"/>
    <property type="match status" value="1"/>
</dbReference>
<dbReference type="GO" id="GO:0005524">
    <property type="term" value="F:ATP binding"/>
    <property type="evidence" value="ECO:0007669"/>
    <property type="project" value="UniProtKB-UniRule"/>
</dbReference>
<dbReference type="InterPro" id="IPR025777">
    <property type="entry name" value="GMPS_ATP_PPase_dom"/>
</dbReference>
<reference evidence="13" key="1">
    <citation type="submission" date="2016-10" db="EMBL/GenBank/DDBJ databases">
        <authorList>
            <person name="Varghese N."/>
            <person name="Submissions S."/>
        </authorList>
    </citation>
    <scope>NUCLEOTIDE SEQUENCE [LARGE SCALE GENOMIC DNA]</scope>
    <source>
        <strain evidence="13">DSM 23256</strain>
    </source>
</reference>
<keyword evidence="3 9" id="KW-0436">Ligase</keyword>
<evidence type="ECO:0000256" key="2">
    <source>
        <dbReference type="ARBA" id="ARBA00005153"/>
    </source>
</evidence>
<dbReference type="FunFam" id="3.40.50.880:FF:000001">
    <property type="entry name" value="GMP synthase [glutamine-hydrolyzing]"/>
    <property type="match status" value="1"/>
</dbReference>
<dbReference type="Pfam" id="PF00117">
    <property type="entry name" value="GATase"/>
    <property type="match status" value="1"/>
</dbReference>
<dbReference type="Gene3D" id="3.30.300.10">
    <property type="match status" value="1"/>
</dbReference>
<dbReference type="PRINTS" id="PR00099">
    <property type="entry name" value="CPSGATASE"/>
</dbReference>
<dbReference type="GO" id="GO:0003921">
    <property type="term" value="F:GMP synthase activity"/>
    <property type="evidence" value="ECO:0007669"/>
    <property type="project" value="InterPro"/>
</dbReference>
<dbReference type="EC" id="6.3.5.2" evidence="9"/>
<evidence type="ECO:0000256" key="10">
    <source>
        <dbReference type="PROSITE-ProRule" id="PRU00886"/>
    </source>
</evidence>
<dbReference type="InterPro" id="IPR017926">
    <property type="entry name" value="GATASE"/>
</dbReference>
<evidence type="ECO:0000256" key="1">
    <source>
        <dbReference type="ARBA" id="ARBA00002332"/>
    </source>
</evidence>
<dbReference type="NCBIfam" id="TIGR00888">
    <property type="entry name" value="guaA_Nterm"/>
    <property type="match status" value="1"/>
</dbReference>
<dbReference type="PROSITE" id="PS51553">
    <property type="entry name" value="GMPS_ATP_PPASE"/>
    <property type="match status" value="1"/>
</dbReference>